<dbReference type="Proteomes" id="UP000053647">
    <property type="component" value="Unassembled WGS sequence"/>
</dbReference>
<keyword evidence="2" id="KW-1185">Reference proteome</keyword>
<dbReference type="HOGENOM" id="CLU_040082_6_1_1"/>
<sequence length="92" mass="10485">VTGLSIRHIGECFQRSNDTISRYFKKILNVFSHPDIYNKYVRLPLVNDPTPPEILHDPRFYPAFRSAIGAIDGTHIVCCPSAAERDASRNRK</sequence>
<accession>A0A0C9TIJ7</accession>
<protein>
    <recommendedName>
        <fullName evidence="3">Nuclease HARBI1</fullName>
    </recommendedName>
</protein>
<name>A0A0C9TIJ7_PAXIN</name>
<evidence type="ECO:0000313" key="2">
    <source>
        <dbReference type="Proteomes" id="UP000053647"/>
    </source>
</evidence>
<gene>
    <name evidence="1" type="ORF">PAXINDRAFT_41894</name>
</gene>
<dbReference type="OrthoDB" id="2686916at2759"/>
<feature type="non-terminal residue" evidence="1">
    <location>
        <position position="1"/>
    </location>
</feature>
<dbReference type="EMBL" id="KN819790">
    <property type="protein sequence ID" value="KIJ07772.1"/>
    <property type="molecule type" value="Genomic_DNA"/>
</dbReference>
<evidence type="ECO:0000313" key="1">
    <source>
        <dbReference type="EMBL" id="KIJ07772.1"/>
    </source>
</evidence>
<proteinExistence type="predicted"/>
<organism evidence="1 2">
    <name type="scientific">Paxillus involutus ATCC 200175</name>
    <dbReference type="NCBI Taxonomy" id="664439"/>
    <lineage>
        <taxon>Eukaryota</taxon>
        <taxon>Fungi</taxon>
        <taxon>Dikarya</taxon>
        <taxon>Basidiomycota</taxon>
        <taxon>Agaricomycotina</taxon>
        <taxon>Agaricomycetes</taxon>
        <taxon>Agaricomycetidae</taxon>
        <taxon>Boletales</taxon>
        <taxon>Paxilineae</taxon>
        <taxon>Paxillaceae</taxon>
        <taxon>Paxillus</taxon>
    </lineage>
</organism>
<reference evidence="2" key="2">
    <citation type="submission" date="2015-01" db="EMBL/GenBank/DDBJ databases">
        <title>Evolutionary Origins and Diversification of the Mycorrhizal Mutualists.</title>
        <authorList>
            <consortium name="DOE Joint Genome Institute"/>
            <consortium name="Mycorrhizal Genomics Consortium"/>
            <person name="Kohler A."/>
            <person name="Kuo A."/>
            <person name="Nagy L.G."/>
            <person name="Floudas D."/>
            <person name="Copeland A."/>
            <person name="Barry K.W."/>
            <person name="Cichocki N."/>
            <person name="Veneault-Fourrey C."/>
            <person name="LaButti K."/>
            <person name="Lindquist E.A."/>
            <person name="Lipzen A."/>
            <person name="Lundell T."/>
            <person name="Morin E."/>
            <person name="Murat C."/>
            <person name="Riley R."/>
            <person name="Ohm R."/>
            <person name="Sun H."/>
            <person name="Tunlid A."/>
            <person name="Henrissat B."/>
            <person name="Grigoriev I.V."/>
            <person name="Hibbett D.S."/>
            <person name="Martin F."/>
        </authorList>
    </citation>
    <scope>NUCLEOTIDE SEQUENCE [LARGE SCALE GENOMIC DNA]</scope>
    <source>
        <strain evidence="2">ATCC 200175</strain>
    </source>
</reference>
<reference evidence="1 2" key="1">
    <citation type="submission" date="2014-06" db="EMBL/GenBank/DDBJ databases">
        <authorList>
            <consortium name="DOE Joint Genome Institute"/>
            <person name="Kuo A."/>
            <person name="Kohler A."/>
            <person name="Nagy L.G."/>
            <person name="Floudas D."/>
            <person name="Copeland A."/>
            <person name="Barry K.W."/>
            <person name="Cichocki N."/>
            <person name="Veneault-Fourrey C."/>
            <person name="LaButti K."/>
            <person name="Lindquist E.A."/>
            <person name="Lipzen A."/>
            <person name="Lundell T."/>
            <person name="Morin E."/>
            <person name="Murat C."/>
            <person name="Sun H."/>
            <person name="Tunlid A."/>
            <person name="Henrissat B."/>
            <person name="Grigoriev I.V."/>
            <person name="Hibbett D.S."/>
            <person name="Martin F."/>
            <person name="Nordberg H.P."/>
            <person name="Cantor M.N."/>
            <person name="Hua S.X."/>
        </authorList>
    </citation>
    <scope>NUCLEOTIDE SEQUENCE [LARGE SCALE GENOMIC DNA]</scope>
    <source>
        <strain evidence="1 2">ATCC 200175</strain>
    </source>
</reference>
<evidence type="ECO:0008006" key="3">
    <source>
        <dbReference type="Google" id="ProtNLM"/>
    </source>
</evidence>
<feature type="non-terminal residue" evidence="1">
    <location>
        <position position="92"/>
    </location>
</feature>
<dbReference type="AlphaFoldDB" id="A0A0C9TIJ7"/>